<sequence length="157" mass="16634">MRSIRIYEQAADKVDPAELAAFERAVAAVTAEGIEVERLRLGRNPEAFRRSLVTRRLIEAEGEEKLPATTVDELIMLYGRYPSADQLRRYAGAAKAVRSITLPGENTTTRDAPALQAPGNTARPAVSRPGSGSPIEVPMAGHSEGGCGCGGACGCSH</sequence>
<dbReference type="Gene3D" id="3.40.30.10">
    <property type="entry name" value="Glutaredoxin"/>
    <property type="match status" value="1"/>
</dbReference>
<dbReference type="GO" id="GO:0003677">
    <property type="term" value="F:DNA binding"/>
    <property type="evidence" value="ECO:0007669"/>
    <property type="project" value="InterPro"/>
</dbReference>
<evidence type="ECO:0000313" key="2">
    <source>
        <dbReference type="EMBL" id="SPF67161.1"/>
    </source>
</evidence>
<gene>
    <name evidence="2" type="ORF">PROPJV5_0171</name>
</gene>
<keyword evidence="3" id="KW-1185">Reference proteome</keyword>
<dbReference type="Proteomes" id="UP000265962">
    <property type="component" value="Unassembled WGS sequence"/>
</dbReference>
<protein>
    <submittedName>
        <fullName evidence="2">Arsenical-resistance operon trans-acting repressor ArsD</fullName>
    </submittedName>
</protein>
<organism evidence="2 3">
    <name type="scientific">Propionibacterium ruminifibrarum</name>
    <dbReference type="NCBI Taxonomy" id="1962131"/>
    <lineage>
        <taxon>Bacteria</taxon>
        <taxon>Bacillati</taxon>
        <taxon>Actinomycetota</taxon>
        <taxon>Actinomycetes</taxon>
        <taxon>Propionibacteriales</taxon>
        <taxon>Propionibacteriaceae</taxon>
        <taxon>Propionibacterium</taxon>
    </lineage>
</organism>
<evidence type="ECO:0000313" key="3">
    <source>
        <dbReference type="Proteomes" id="UP000265962"/>
    </source>
</evidence>
<dbReference type="EMBL" id="OMOH01000001">
    <property type="protein sequence ID" value="SPF67161.1"/>
    <property type="molecule type" value="Genomic_DNA"/>
</dbReference>
<dbReference type="GO" id="GO:0045892">
    <property type="term" value="P:negative regulation of DNA-templated transcription"/>
    <property type="evidence" value="ECO:0007669"/>
    <property type="project" value="InterPro"/>
</dbReference>
<feature type="region of interest" description="Disordered" evidence="1">
    <location>
        <begin position="102"/>
        <end position="131"/>
    </location>
</feature>
<name>A0A375HZI4_9ACTN</name>
<dbReference type="Pfam" id="PF06953">
    <property type="entry name" value="ArsD"/>
    <property type="match status" value="1"/>
</dbReference>
<dbReference type="RefSeq" id="WP_182858511.1">
    <property type="nucleotide sequence ID" value="NZ_OMOH01000001.1"/>
</dbReference>
<proteinExistence type="predicted"/>
<evidence type="ECO:0000256" key="1">
    <source>
        <dbReference type="SAM" id="MobiDB-lite"/>
    </source>
</evidence>
<dbReference type="AlphaFoldDB" id="A0A375HZI4"/>
<accession>A0A375HZI4</accession>
<reference evidence="3" key="1">
    <citation type="submission" date="2018-02" db="EMBL/GenBank/DDBJ databases">
        <authorList>
            <person name="Hornung B."/>
        </authorList>
    </citation>
    <scope>NUCLEOTIDE SEQUENCE [LARGE SCALE GENOMIC DNA]</scope>
</reference>
<dbReference type="InterPro" id="IPR010712">
    <property type="entry name" value="Arsenical-R_ArsD"/>
</dbReference>
<dbReference type="GO" id="GO:0046685">
    <property type="term" value="P:response to arsenic-containing substance"/>
    <property type="evidence" value="ECO:0007669"/>
    <property type="project" value="InterPro"/>
</dbReference>